<proteinExistence type="predicted"/>
<reference evidence="1 2" key="1">
    <citation type="submission" date="2024-09" db="EMBL/GenBank/DDBJ databases">
        <authorList>
            <person name="Lee S.D."/>
        </authorList>
    </citation>
    <scope>NUCLEOTIDE SEQUENCE [LARGE SCALE GENOMIC DNA]</scope>
    <source>
        <strain evidence="1 2">N1-1</strain>
    </source>
</reference>
<dbReference type="InterPro" id="IPR019587">
    <property type="entry name" value="Polyketide_cyclase/dehydratase"/>
</dbReference>
<dbReference type="SUPFAM" id="SSF55961">
    <property type="entry name" value="Bet v1-like"/>
    <property type="match status" value="1"/>
</dbReference>
<name>A0ABV6V242_9ACTN</name>
<dbReference type="Pfam" id="PF10604">
    <property type="entry name" value="Polyketide_cyc2"/>
    <property type="match status" value="1"/>
</dbReference>
<accession>A0ABV6V242</accession>
<dbReference type="EMBL" id="JBHEZX010000001">
    <property type="protein sequence ID" value="MFC1407707.1"/>
    <property type="molecule type" value="Genomic_DNA"/>
</dbReference>
<sequence length="142" mass="15041">MPEVSVSASVPAPVDKVWAVISDFDRFGEWNTIHTAFPGGAPKALAVGDVFSEKMTLMGMPSEAAWTVTELEPGRSWKLSGKGPMGITLMQHYILAEDGGGTLVTVESEFKGAAVNMMAARVKDATTTALNESLRKLTALVG</sequence>
<protein>
    <submittedName>
        <fullName evidence="1">SRPBCC family protein</fullName>
    </submittedName>
</protein>
<dbReference type="InterPro" id="IPR023393">
    <property type="entry name" value="START-like_dom_sf"/>
</dbReference>
<evidence type="ECO:0000313" key="1">
    <source>
        <dbReference type="EMBL" id="MFC1407707.1"/>
    </source>
</evidence>
<gene>
    <name evidence="1" type="ORF">ACEZDG_00235</name>
</gene>
<dbReference type="Gene3D" id="3.30.530.20">
    <property type="match status" value="1"/>
</dbReference>
<dbReference type="CDD" id="cd07812">
    <property type="entry name" value="SRPBCC"/>
    <property type="match status" value="1"/>
</dbReference>
<organism evidence="1 2">
    <name type="scientific">Streptacidiphilus alkalitolerans</name>
    <dbReference type="NCBI Taxonomy" id="3342712"/>
    <lineage>
        <taxon>Bacteria</taxon>
        <taxon>Bacillati</taxon>
        <taxon>Actinomycetota</taxon>
        <taxon>Actinomycetes</taxon>
        <taxon>Kitasatosporales</taxon>
        <taxon>Streptomycetaceae</taxon>
        <taxon>Streptacidiphilus</taxon>
    </lineage>
</organism>
<evidence type="ECO:0000313" key="2">
    <source>
        <dbReference type="Proteomes" id="UP001592582"/>
    </source>
</evidence>
<comment type="caution">
    <text evidence="1">The sequence shown here is derived from an EMBL/GenBank/DDBJ whole genome shotgun (WGS) entry which is preliminary data.</text>
</comment>
<keyword evidence="2" id="KW-1185">Reference proteome</keyword>
<dbReference type="Proteomes" id="UP001592582">
    <property type="component" value="Unassembled WGS sequence"/>
</dbReference>